<evidence type="ECO:0000259" key="1">
    <source>
        <dbReference type="Pfam" id="PF13843"/>
    </source>
</evidence>
<evidence type="ECO:0000313" key="2">
    <source>
        <dbReference type="EMBL" id="KAL0829873.1"/>
    </source>
</evidence>
<dbReference type="EMBL" id="JBEUOH010000014">
    <property type="protein sequence ID" value="KAL0879155.1"/>
    <property type="molecule type" value="Genomic_DNA"/>
</dbReference>
<proteinExistence type="predicted"/>
<dbReference type="InterPro" id="IPR029526">
    <property type="entry name" value="PGBD"/>
</dbReference>
<name>A0ABD0SVU9_LOXSC</name>
<dbReference type="AlphaFoldDB" id="A0ABD0SVU9"/>
<dbReference type="Proteomes" id="UP001549920">
    <property type="component" value="Unassembled WGS sequence"/>
</dbReference>
<comment type="caution">
    <text evidence="2">The sequence shown here is derived from an EMBL/GenBank/DDBJ whole genome shotgun (WGS) entry which is preliminary data.</text>
</comment>
<evidence type="ECO:0000313" key="3">
    <source>
        <dbReference type="EMBL" id="KAL0879155.1"/>
    </source>
</evidence>
<protein>
    <recommendedName>
        <fullName evidence="1">PiggyBac transposable element-derived protein domain-containing protein</fullName>
    </recommendedName>
</protein>
<dbReference type="EMBL" id="JBEDNZ010000014">
    <property type="protein sequence ID" value="KAL0829873.1"/>
    <property type="molecule type" value="Genomic_DNA"/>
</dbReference>
<feature type="domain" description="PiggyBac transposable element-derived protein" evidence="1">
    <location>
        <begin position="53"/>
        <end position="409"/>
    </location>
</feature>
<dbReference type="PANTHER" id="PTHR46599">
    <property type="entry name" value="PIGGYBAC TRANSPOSABLE ELEMENT-DERIVED PROTEIN 4"/>
    <property type="match status" value="1"/>
</dbReference>
<accession>A0ABD0SVU9</accession>
<dbReference type="PANTHER" id="PTHR46599:SF3">
    <property type="entry name" value="PIGGYBAC TRANSPOSABLE ELEMENT-DERIVED PROTEIN 4"/>
    <property type="match status" value="1"/>
</dbReference>
<gene>
    <name evidence="3" type="ORF">ABMA27_002949</name>
    <name evidence="2" type="ORF">ABMA28_003354</name>
</gene>
<organism evidence="2 5">
    <name type="scientific">Loxostege sticticalis</name>
    <name type="common">Beet webworm moth</name>
    <dbReference type="NCBI Taxonomy" id="481309"/>
    <lineage>
        <taxon>Eukaryota</taxon>
        <taxon>Metazoa</taxon>
        <taxon>Ecdysozoa</taxon>
        <taxon>Arthropoda</taxon>
        <taxon>Hexapoda</taxon>
        <taxon>Insecta</taxon>
        <taxon>Pterygota</taxon>
        <taxon>Neoptera</taxon>
        <taxon>Endopterygota</taxon>
        <taxon>Lepidoptera</taxon>
        <taxon>Glossata</taxon>
        <taxon>Ditrysia</taxon>
        <taxon>Pyraloidea</taxon>
        <taxon>Crambidae</taxon>
        <taxon>Pyraustinae</taxon>
        <taxon>Loxostege</taxon>
    </lineage>
</organism>
<reference evidence="4 5" key="1">
    <citation type="submission" date="2024-06" db="EMBL/GenBank/DDBJ databases">
        <title>A chromosome-level genome assembly of beet webworm, Loxostege sticticalis.</title>
        <authorList>
            <person name="Zhang Y."/>
        </authorList>
    </citation>
    <scope>NUCLEOTIDE SEQUENCE [LARGE SCALE GENOMIC DNA]</scope>
    <source>
        <strain evidence="3">AQ026</strain>
        <strain evidence="2">AQ028</strain>
        <tissue evidence="2">Male pupae</tissue>
        <tissue evidence="3">Whole body</tissue>
    </source>
</reference>
<dbReference type="Proteomes" id="UP001549921">
    <property type="component" value="Unassembled WGS sequence"/>
</dbReference>
<evidence type="ECO:0000313" key="4">
    <source>
        <dbReference type="Proteomes" id="UP001549920"/>
    </source>
</evidence>
<keyword evidence="4" id="KW-1185">Reference proteome</keyword>
<evidence type="ECO:0000313" key="5">
    <source>
        <dbReference type="Proteomes" id="UP001549921"/>
    </source>
</evidence>
<dbReference type="Pfam" id="PF13843">
    <property type="entry name" value="DDE_Tnp_1_7"/>
    <property type="match status" value="1"/>
</dbReference>
<sequence>MSAIILLVIFYCSGNTPPLGTWSKPKGNQRKVIPFTEHPGLPTHLRSSMSNASPADFFQLLVSDSLFQEIADRTNRFAINKIARSEEASRFARLRKWVPTDLEEIKKFFGLILFMGITKLPRLAEYWSTNNIVGHPFPRTIMPRNRFELILQMLHFSEDDEVNKKDRLHRIRYLLQILNEQFQKHYTPGEDLCIDESVVPFRGRIIFRQYNKQKRHKYGIKEFKLCCIPGYTYKVNVYAGKNDETTNTTPFNVVMDLLNGLLNKGHTLYTDNWYTSIELARALLDNETHLVGTIRKNRRHLPKKVIRTKLKKGEFIAQENKDGITAMKWRDKREVLVLSTKHSDRFVKIKKRKGNVVMKPQIITDYNTAKGAVDLSDQMAAYSSPLRKSVKWYKKLAIDLLLNTSMVNALTLYKSVTKHKNIQIVDFRRSVMMNLCGVSQNAAPKEIPKRVKHTLEKKDGLARKVRRTCRQCYAENVPIMGSKQAKTKTQKVSTYCGSCPKKPYLCLPCFNKIHF</sequence>